<sequence length="207" mass="22694">MSAPSGLDSELESFRQQWLSDLRTRRGDSPQAPRPEAAAPPSPARRRRAVPSQLDDDDDDDDHLQGRAFDHAEPPQQSGNTLDGSVRPRPARELVSALDHYEEAMEKEAQGNMGDSLKLYRQAYRLDNRVDRRYREKHFPPGGAAPPKPPSTPASSRPAIITTTTTTSQPHLQEPSATDPQALSTADLIASFSALSIPPAPPHVEHT</sequence>
<dbReference type="AlphaFoldDB" id="A0A2K3Q895"/>
<organism evidence="2 3">
    <name type="scientific">Tolypocladium capitatum</name>
    <dbReference type="NCBI Taxonomy" id="45235"/>
    <lineage>
        <taxon>Eukaryota</taxon>
        <taxon>Fungi</taxon>
        <taxon>Dikarya</taxon>
        <taxon>Ascomycota</taxon>
        <taxon>Pezizomycotina</taxon>
        <taxon>Sordariomycetes</taxon>
        <taxon>Hypocreomycetidae</taxon>
        <taxon>Hypocreales</taxon>
        <taxon>Ophiocordycipitaceae</taxon>
        <taxon>Tolypocladium</taxon>
    </lineage>
</organism>
<reference evidence="2 3" key="1">
    <citation type="submission" date="2017-08" db="EMBL/GenBank/DDBJ databases">
        <title>Harnessing the power of phylogenomics to disentangle the directionality and signatures of interkingdom host jumping in the parasitic fungal genus Tolypocladium.</title>
        <authorList>
            <person name="Quandt C.A."/>
            <person name="Patterson W."/>
            <person name="Spatafora J.W."/>
        </authorList>
    </citation>
    <scope>NUCLEOTIDE SEQUENCE [LARGE SCALE GENOMIC DNA]</scope>
    <source>
        <strain evidence="2 3">CBS 113982</strain>
    </source>
</reference>
<feature type="region of interest" description="Disordered" evidence="1">
    <location>
        <begin position="1"/>
        <end position="182"/>
    </location>
</feature>
<feature type="compositionally biased region" description="Polar residues" evidence="1">
    <location>
        <begin position="168"/>
        <end position="182"/>
    </location>
</feature>
<comment type="caution">
    <text evidence="2">The sequence shown here is derived from an EMBL/GenBank/DDBJ whole genome shotgun (WGS) entry which is preliminary data.</text>
</comment>
<dbReference type="Proteomes" id="UP000236621">
    <property type="component" value="Unassembled WGS sequence"/>
</dbReference>
<gene>
    <name evidence="2" type="ORF">TCAP_06277</name>
</gene>
<name>A0A2K3Q895_9HYPO</name>
<feature type="compositionally biased region" description="Basic and acidic residues" evidence="1">
    <location>
        <begin position="124"/>
        <end position="139"/>
    </location>
</feature>
<dbReference type="STRING" id="45235.A0A2K3Q895"/>
<feature type="compositionally biased region" description="Basic and acidic residues" evidence="1">
    <location>
        <begin position="99"/>
        <end position="109"/>
    </location>
</feature>
<protein>
    <submittedName>
        <fullName evidence="2">Uncharacterized protein</fullName>
    </submittedName>
</protein>
<evidence type="ECO:0000256" key="1">
    <source>
        <dbReference type="SAM" id="MobiDB-lite"/>
    </source>
</evidence>
<dbReference type="OrthoDB" id="2117972at2759"/>
<dbReference type="EMBL" id="NRSZ01001046">
    <property type="protein sequence ID" value="PNY23785.1"/>
    <property type="molecule type" value="Genomic_DNA"/>
</dbReference>
<accession>A0A2K3Q895</accession>
<keyword evidence="3" id="KW-1185">Reference proteome</keyword>
<feature type="compositionally biased region" description="Pro residues" evidence="1">
    <location>
        <begin position="143"/>
        <end position="152"/>
    </location>
</feature>
<evidence type="ECO:0000313" key="2">
    <source>
        <dbReference type="EMBL" id="PNY23785.1"/>
    </source>
</evidence>
<feature type="compositionally biased region" description="Basic and acidic residues" evidence="1">
    <location>
        <begin position="63"/>
        <end position="73"/>
    </location>
</feature>
<feature type="compositionally biased region" description="Low complexity" evidence="1">
    <location>
        <begin position="153"/>
        <end position="167"/>
    </location>
</feature>
<proteinExistence type="predicted"/>
<feature type="non-terminal residue" evidence="2">
    <location>
        <position position="207"/>
    </location>
</feature>
<evidence type="ECO:0000313" key="3">
    <source>
        <dbReference type="Proteomes" id="UP000236621"/>
    </source>
</evidence>